<dbReference type="EMBL" id="GBRH01246152">
    <property type="protein sequence ID" value="JAD51743.1"/>
    <property type="molecule type" value="Transcribed_RNA"/>
</dbReference>
<evidence type="ECO:0000313" key="2">
    <source>
        <dbReference type="EMBL" id="JAD51743.1"/>
    </source>
</evidence>
<reference evidence="2" key="1">
    <citation type="submission" date="2014-09" db="EMBL/GenBank/DDBJ databases">
        <authorList>
            <person name="Magalhaes I.L.F."/>
            <person name="Oliveira U."/>
            <person name="Santos F.R."/>
            <person name="Vidigal T.H.D.A."/>
            <person name="Brescovit A.D."/>
            <person name="Santos A.J."/>
        </authorList>
    </citation>
    <scope>NUCLEOTIDE SEQUENCE</scope>
    <source>
        <tissue evidence="2">Shoot tissue taken approximately 20 cm above the soil surface</tissue>
    </source>
</reference>
<dbReference type="AlphaFoldDB" id="A0A0A9APE8"/>
<protein>
    <submittedName>
        <fullName evidence="2">Uncharacterized protein</fullName>
    </submittedName>
</protein>
<reference evidence="2" key="2">
    <citation type="journal article" date="2015" name="Data Brief">
        <title>Shoot transcriptome of the giant reed, Arundo donax.</title>
        <authorList>
            <person name="Barrero R.A."/>
            <person name="Guerrero F.D."/>
            <person name="Moolhuijzen P."/>
            <person name="Goolsby J.A."/>
            <person name="Tidwell J."/>
            <person name="Bellgard S.E."/>
            <person name="Bellgard M.I."/>
        </authorList>
    </citation>
    <scope>NUCLEOTIDE SEQUENCE</scope>
    <source>
        <tissue evidence="2">Shoot tissue taken approximately 20 cm above the soil surface</tissue>
    </source>
</reference>
<organism evidence="2">
    <name type="scientific">Arundo donax</name>
    <name type="common">Giant reed</name>
    <name type="synonym">Donax arundinaceus</name>
    <dbReference type="NCBI Taxonomy" id="35708"/>
    <lineage>
        <taxon>Eukaryota</taxon>
        <taxon>Viridiplantae</taxon>
        <taxon>Streptophyta</taxon>
        <taxon>Embryophyta</taxon>
        <taxon>Tracheophyta</taxon>
        <taxon>Spermatophyta</taxon>
        <taxon>Magnoliopsida</taxon>
        <taxon>Liliopsida</taxon>
        <taxon>Poales</taxon>
        <taxon>Poaceae</taxon>
        <taxon>PACMAD clade</taxon>
        <taxon>Arundinoideae</taxon>
        <taxon>Arundineae</taxon>
        <taxon>Arundo</taxon>
    </lineage>
</organism>
<evidence type="ECO:0000256" key="1">
    <source>
        <dbReference type="SAM" id="MobiDB-lite"/>
    </source>
</evidence>
<sequence>MTRLCASVVTGPGEHGSTPATRLLHRGTEPGGTPLLLLFWIFGCGRRHSTGLEIPATKGWRPVATGVDGV</sequence>
<feature type="region of interest" description="Disordered" evidence="1">
    <location>
        <begin position="1"/>
        <end position="26"/>
    </location>
</feature>
<name>A0A0A9APE8_ARUDO</name>
<accession>A0A0A9APE8</accession>
<proteinExistence type="predicted"/>